<proteinExistence type="predicted"/>
<dbReference type="InterPro" id="IPR008979">
    <property type="entry name" value="Galactose-bd-like_sf"/>
</dbReference>
<organism evidence="1 2">
    <name type="scientific">Blautia parvula</name>
    <dbReference type="NCBI Taxonomy" id="2877527"/>
    <lineage>
        <taxon>Bacteria</taxon>
        <taxon>Bacillati</taxon>
        <taxon>Bacillota</taxon>
        <taxon>Clostridia</taxon>
        <taxon>Lachnospirales</taxon>
        <taxon>Lachnospiraceae</taxon>
        <taxon>Blautia</taxon>
    </lineage>
</organism>
<dbReference type="RefSeq" id="WP_227210137.1">
    <property type="nucleotide sequence ID" value="NZ_BAABZQ010000001.1"/>
</dbReference>
<name>A0ABQ0BW06_9FIRM</name>
<reference evidence="1 2" key="1">
    <citation type="submission" date="2024-04" db="EMBL/GenBank/DDBJ databases">
        <title>Defined microbial consortia suppress multidrug-resistant proinflammatory Enterobacteriaceae via ecological control.</title>
        <authorList>
            <person name="Furuichi M."/>
            <person name="Kawaguchi T."/>
            <person name="Pust M."/>
            <person name="Yasuma K."/>
            <person name="Plichta D."/>
            <person name="Hasegawa N."/>
            <person name="Ohya T."/>
            <person name="Bhattarai S."/>
            <person name="Sasajima S."/>
            <person name="Aoto Y."/>
            <person name="Tuganbaev T."/>
            <person name="Yaginuma M."/>
            <person name="Ueda M."/>
            <person name="Okahashi N."/>
            <person name="Amafuji K."/>
            <person name="Kiridooshi Y."/>
            <person name="Sugita K."/>
            <person name="Strazar M."/>
            <person name="Skelly A."/>
            <person name="Suda W."/>
            <person name="Hattori M."/>
            <person name="Nakamoto N."/>
            <person name="Caballero S."/>
            <person name="Norman J."/>
            <person name="Olle B."/>
            <person name="Tanoue T."/>
            <person name="Arita M."/>
            <person name="Bucci V."/>
            <person name="Atarashi K."/>
            <person name="Xavier R."/>
            <person name="Honda K."/>
        </authorList>
    </citation>
    <scope>NUCLEOTIDE SEQUENCE [LARGE SCALE GENOMIC DNA]</scope>
    <source>
        <strain evidence="2">k34-0107-D12</strain>
    </source>
</reference>
<sequence length="884" mass="101759">MDTTVKMLLEGKQENHIMPFLWMHGEEEPILREYMQVIHDANIGAVCVESRPHPDFCGEGWWKDMNIILDEAKRLDMKVWILDDSHFPTGYANGALEEAPEELCRQGICYHAIHAKTGKVNVNVDKFLKRKNDKLSFFDLFSTIRKKRRVYSPDSILSATAVCVDTAESIDLLPYLRNGKISWVAPKGNWKIGLCKLSRNCGAHRNYINMMDENSCKVLLNHVYEPHWEHYRDEFGKTIAGFFSDEPELGNGAMYSNECLGADQDLPWSKKLVPELEKQLGKDWKNKLLYLWENDMDADETARIRYAYMDAVTKSVKEAFSMQIGNWCREHGVEYIGHMVEDNNNHARTGGSLGHYFRGLAGQDMAGIDDIGGQVMPQGEDDPNTFMKFQKRDGEFYHYILGRLGPSLAAIDPRKQGRTMCEIFGNYGWAEGLRLEKFLADHFMVNGVNYFVPHAFSPKEFPDSDCPPHFYANGHNPQYRHFASLMNYMNRVCELISGGRVVSSVALLYHGEAEWTGKCMLMQKPARRMWDEQITFDIIPTDVFVRPEEFRTDLVKGFRINTQEYKALVVPYAQYISQSLANAIQILTEQGIPVIFLNQMPDGCYDSTRKLFLPKECKVTDLENLTQLLWQLEVPEIRLSIPDNRIRCLHYRKEKDLYYFINEGTDIYQGEVELPQTGSLCRYDAWDNVLEQAEWTEKEQSSLVELKLEPYQSCIFILDEEVDEKQRIPLAKMEKEGFFVPFEGKWIRSIGSSLEYPEFTKPKEIVLPDHLSEEMPKFSGWVRYENSVRLSGAGRTQLLITDAYEGVEVMVNGMSAGVQIVPPYRFDITELVREGVNQIMIDVSTTLERERAAAKNQTMTEKLMRNKVLAPTGITGEVRVYEEV</sequence>
<evidence type="ECO:0008006" key="3">
    <source>
        <dbReference type="Google" id="ProtNLM"/>
    </source>
</evidence>
<dbReference type="Gene3D" id="2.60.120.260">
    <property type="entry name" value="Galactose-binding domain-like"/>
    <property type="match status" value="1"/>
</dbReference>
<dbReference type="PANTHER" id="PTHR36848:SF2">
    <property type="entry name" value="SECRETED PROTEIN"/>
    <property type="match status" value="1"/>
</dbReference>
<dbReference type="Proteomes" id="UP001600941">
    <property type="component" value="Unassembled WGS sequence"/>
</dbReference>
<dbReference type="InterPro" id="IPR053161">
    <property type="entry name" value="Ulvan_degrading_GH"/>
</dbReference>
<dbReference type="SUPFAM" id="SSF49785">
    <property type="entry name" value="Galactose-binding domain-like"/>
    <property type="match status" value="1"/>
</dbReference>
<comment type="caution">
    <text evidence="1">The sequence shown here is derived from an EMBL/GenBank/DDBJ whole genome shotgun (WGS) entry which is preliminary data.</text>
</comment>
<accession>A0ABQ0BW06</accession>
<dbReference type="PANTHER" id="PTHR36848">
    <property type="entry name" value="DNA-BINDING PROTEIN (PUTATIVE SECRETED PROTEIN)-RELATED"/>
    <property type="match status" value="1"/>
</dbReference>
<evidence type="ECO:0000313" key="2">
    <source>
        <dbReference type="Proteomes" id="UP001600941"/>
    </source>
</evidence>
<protein>
    <recommendedName>
        <fullName evidence="3">Glycoside hydrolase family 2</fullName>
    </recommendedName>
</protein>
<dbReference type="CDD" id="cd03143">
    <property type="entry name" value="A4_beta-galactosidase_middle_domain"/>
    <property type="match status" value="1"/>
</dbReference>
<dbReference type="EMBL" id="BAABZQ010000001">
    <property type="protein sequence ID" value="GAA6500712.1"/>
    <property type="molecule type" value="Genomic_DNA"/>
</dbReference>
<gene>
    <name evidence="1" type="ORF">K340107D12_35280</name>
</gene>
<keyword evidence="2" id="KW-1185">Reference proteome</keyword>
<evidence type="ECO:0000313" key="1">
    <source>
        <dbReference type="EMBL" id="GAA6500712.1"/>
    </source>
</evidence>